<evidence type="ECO:0000259" key="4">
    <source>
        <dbReference type="PROSITE" id="PS50234"/>
    </source>
</evidence>
<dbReference type="PANTHER" id="PTHR10857">
    <property type="entry name" value="COPINE"/>
    <property type="match status" value="1"/>
</dbReference>
<dbReference type="SMART" id="SM00239">
    <property type="entry name" value="C2"/>
    <property type="match status" value="1"/>
</dbReference>
<dbReference type="SMART" id="SM00327">
    <property type="entry name" value="VWA"/>
    <property type="match status" value="1"/>
</dbReference>
<accession>A0AA41NHW5</accession>
<dbReference type="InterPro" id="IPR045052">
    <property type="entry name" value="Copine"/>
</dbReference>
<dbReference type="PROSITE" id="PS50234">
    <property type="entry name" value="VWFA"/>
    <property type="match status" value="1"/>
</dbReference>
<evidence type="ECO:0000256" key="2">
    <source>
        <dbReference type="ARBA" id="ARBA00022737"/>
    </source>
</evidence>
<dbReference type="Proteomes" id="UP001166674">
    <property type="component" value="Unassembled WGS sequence"/>
</dbReference>
<dbReference type="Pfam" id="PF00168">
    <property type="entry name" value="C2"/>
    <property type="match status" value="2"/>
</dbReference>
<dbReference type="GO" id="GO:0071277">
    <property type="term" value="P:cellular response to calcium ion"/>
    <property type="evidence" value="ECO:0007669"/>
    <property type="project" value="TreeGrafter"/>
</dbReference>
<dbReference type="InterPro" id="IPR000008">
    <property type="entry name" value="C2_dom"/>
</dbReference>
<reference evidence="5" key="1">
    <citation type="submission" date="2020-03" db="EMBL/GenBank/DDBJ databases">
        <title>Studies in the Genomics of Life Span.</title>
        <authorList>
            <person name="Glass D."/>
        </authorList>
    </citation>
    <scope>NUCLEOTIDE SEQUENCE</scope>
    <source>
        <strain evidence="5">SUZIE</strain>
        <tissue evidence="5">Muscle</tissue>
    </source>
</reference>
<dbReference type="InterPro" id="IPR037768">
    <property type="entry name" value="C2B_Copine"/>
</dbReference>
<evidence type="ECO:0000313" key="5">
    <source>
        <dbReference type="EMBL" id="MBZ3890647.1"/>
    </source>
</evidence>
<dbReference type="InterPro" id="IPR035892">
    <property type="entry name" value="C2_domain_sf"/>
</dbReference>
<feature type="domain" description="C2" evidence="3">
    <location>
        <begin position="135"/>
        <end position="266"/>
    </location>
</feature>
<dbReference type="CDD" id="cd04048">
    <property type="entry name" value="C2A_Copine"/>
    <property type="match status" value="1"/>
</dbReference>
<dbReference type="SUPFAM" id="SSF49562">
    <property type="entry name" value="C2 domain (Calcium/lipid-binding domain, CaLB)"/>
    <property type="match status" value="2"/>
</dbReference>
<dbReference type="CDD" id="cd01459">
    <property type="entry name" value="vWA_copine_like"/>
    <property type="match status" value="1"/>
</dbReference>
<protein>
    <submittedName>
        <fullName evidence="5">Copine-8</fullName>
    </submittedName>
</protein>
<comment type="caution">
    <text evidence="5">The sequence shown here is derived from an EMBL/GenBank/DDBJ whole genome shotgun (WGS) entry which is preliminary data.</text>
</comment>
<name>A0AA41NHW5_SCICA</name>
<proteinExistence type="inferred from homology"/>
<evidence type="ECO:0000313" key="6">
    <source>
        <dbReference type="Proteomes" id="UP001166674"/>
    </source>
</evidence>
<dbReference type="PROSITE" id="PS50004">
    <property type="entry name" value="C2"/>
    <property type="match status" value="1"/>
</dbReference>
<sequence length="499" mass="55980">MWALDRSTAPPLKMDSRYTSTAGIGDLNQLSAAIPATRVEVSVSCRLFASGLAEILASALFAEESLYALPKIWQVMTFCLPVDTFECLQQLSTCPKTTFQTPFPDIQWFGRTEVIDNTLNPDFVRKFILDYFFEERENLRFDLYDVDSKSPNLSKHDAVLMQFCANKLDKKDFFGKSDPFLVFYRSNEDGSFTICHKTEVVKNTLNPVWQAFKISVRALCNGDYDRTIKVEVYDWDRDGRTQINFTVAIDFTASNGNPAQPTSLHYMNPYQLNAYGMALKAVGEIVQDYDSDKMFPALGFGAKLPPDGRISHEFALNGNPQNPYCDGIEGVMEAYYRSLKSVQLYGPTNFAPVINHVARYASSVKDGSQYFVLLIVTDGVISDMAQTKESIVNASKLPMSIIIVGVGPAEFDAMVELDGDDVRVSSRGKYAERDIVQFVPFRDYIDRSGNHILSMARLAKDVLAEIPEQFLSYMRARGIKPSPAPPPYTPPTHVLQTQI</sequence>
<dbReference type="Pfam" id="PF07002">
    <property type="entry name" value="Copine"/>
    <property type="match status" value="1"/>
</dbReference>
<dbReference type="EMBL" id="JAATJV010441475">
    <property type="protein sequence ID" value="MBZ3890647.1"/>
    <property type="molecule type" value="Genomic_DNA"/>
</dbReference>
<organism evidence="5 6">
    <name type="scientific">Sciurus carolinensis</name>
    <name type="common">Eastern gray squirrel</name>
    <dbReference type="NCBI Taxonomy" id="30640"/>
    <lineage>
        <taxon>Eukaryota</taxon>
        <taxon>Metazoa</taxon>
        <taxon>Chordata</taxon>
        <taxon>Craniata</taxon>
        <taxon>Vertebrata</taxon>
        <taxon>Euteleostomi</taxon>
        <taxon>Mammalia</taxon>
        <taxon>Eutheria</taxon>
        <taxon>Euarchontoglires</taxon>
        <taxon>Glires</taxon>
        <taxon>Rodentia</taxon>
        <taxon>Sciuromorpha</taxon>
        <taxon>Sciuridae</taxon>
        <taxon>Sciurinae</taxon>
        <taxon>Sciurini</taxon>
        <taxon>Sciurus</taxon>
    </lineage>
</organism>
<dbReference type="Gene3D" id="2.60.40.150">
    <property type="entry name" value="C2 domain"/>
    <property type="match status" value="2"/>
</dbReference>
<keyword evidence="2" id="KW-0677">Repeat</keyword>
<comment type="similarity">
    <text evidence="1">Belongs to the copine family.</text>
</comment>
<dbReference type="AlphaFoldDB" id="A0AA41NHW5"/>
<dbReference type="SUPFAM" id="SSF53300">
    <property type="entry name" value="vWA-like"/>
    <property type="match status" value="1"/>
</dbReference>
<dbReference type="InterPro" id="IPR036465">
    <property type="entry name" value="vWFA_dom_sf"/>
</dbReference>
<dbReference type="GO" id="GO:0005544">
    <property type="term" value="F:calcium-dependent phospholipid binding"/>
    <property type="evidence" value="ECO:0007669"/>
    <property type="project" value="InterPro"/>
</dbReference>
<evidence type="ECO:0000256" key="1">
    <source>
        <dbReference type="ARBA" id="ARBA00009048"/>
    </source>
</evidence>
<dbReference type="CDD" id="cd04047">
    <property type="entry name" value="C2B_Copine"/>
    <property type="match status" value="1"/>
</dbReference>
<dbReference type="InterPro" id="IPR002035">
    <property type="entry name" value="VWF_A"/>
</dbReference>
<dbReference type="InterPro" id="IPR010734">
    <property type="entry name" value="Copine_C"/>
</dbReference>
<feature type="domain" description="VWFA" evidence="4">
    <location>
        <begin position="244"/>
        <end position="445"/>
    </location>
</feature>
<keyword evidence="6" id="KW-1185">Reference proteome</keyword>
<dbReference type="PANTHER" id="PTHR10857:SF133">
    <property type="entry name" value="COPINE-8"/>
    <property type="match status" value="1"/>
</dbReference>
<gene>
    <name evidence="5" type="ORF">SUZIE_209005</name>
</gene>
<dbReference type="GO" id="GO:0005886">
    <property type="term" value="C:plasma membrane"/>
    <property type="evidence" value="ECO:0007669"/>
    <property type="project" value="TreeGrafter"/>
</dbReference>
<evidence type="ECO:0000259" key="3">
    <source>
        <dbReference type="PROSITE" id="PS50004"/>
    </source>
</evidence>